<dbReference type="PROSITE" id="PS50070">
    <property type="entry name" value="KRINGLE_2"/>
    <property type="match status" value="1"/>
</dbReference>
<evidence type="ECO:0000256" key="7">
    <source>
        <dbReference type="PROSITE-ProRule" id="PRU00302"/>
    </source>
</evidence>
<feature type="disulfide bond" evidence="7">
    <location>
        <begin position="120"/>
        <end position="163"/>
    </location>
</feature>
<evidence type="ECO:0000259" key="9">
    <source>
        <dbReference type="PROSITE" id="PS50923"/>
    </source>
</evidence>
<comment type="caution">
    <text evidence="6">Lacks conserved residue(s) required for the propagation of feature annotation.</text>
</comment>
<dbReference type="PANTHER" id="PTHR19325">
    <property type="entry name" value="COMPLEMENT COMPONENT-RELATED SUSHI DOMAIN-CONTAINING"/>
    <property type="match status" value="1"/>
</dbReference>
<dbReference type="SMART" id="SM00032">
    <property type="entry name" value="CCP"/>
    <property type="match status" value="3"/>
</dbReference>
<dbReference type="EMBL" id="CAJPWZ010001730">
    <property type="protein sequence ID" value="CAG2222180.1"/>
    <property type="molecule type" value="Genomic_DNA"/>
</dbReference>
<comment type="caution">
    <text evidence="10">The sequence shown here is derived from an EMBL/GenBank/DDBJ whole genome shotgun (WGS) entry which is preliminary data.</text>
</comment>
<dbReference type="CDD" id="cd00033">
    <property type="entry name" value="CCP"/>
    <property type="match status" value="3"/>
</dbReference>
<feature type="domain" description="Kringle" evidence="8">
    <location>
        <begin position="13"/>
        <end position="37"/>
    </location>
</feature>
<dbReference type="InterPro" id="IPR035976">
    <property type="entry name" value="Sushi/SCR/CCP_sf"/>
</dbReference>
<reference evidence="10" key="1">
    <citation type="submission" date="2021-03" db="EMBL/GenBank/DDBJ databases">
        <authorList>
            <person name="Bekaert M."/>
        </authorList>
    </citation>
    <scope>NUCLEOTIDE SEQUENCE</scope>
</reference>
<dbReference type="InterPro" id="IPR013806">
    <property type="entry name" value="Kringle-like"/>
</dbReference>
<name>A0A8S3SZV2_MYTED</name>
<dbReference type="PROSITE" id="PS50923">
    <property type="entry name" value="SUSHI"/>
    <property type="match status" value="3"/>
</dbReference>
<keyword evidence="2 7" id="KW-0768">Sushi</keyword>
<feature type="domain" description="Sushi" evidence="9">
    <location>
        <begin position="40"/>
        <end position="99"/>
    </location>
</feature>
<dbReference type="InterPro" id="IPR038178">
    <property type="entry name" value="Kringle_sf"/>
</dbReference>
<organism evidence="10 11">
    <name type="scientific">Mytilus edulis</name>
    <name type="common">Blue mussel</name>
    <dbReference type="NCBI Taxonomy" id="6550"/>
    <lineage>
        <taxon>Eukaryota</taxon>
        <taxon>Metazoa</taxon>
        <taxon>Spiralia</taxon>
        <taxon>Lophotrochozoa</taxon>
        <taxon>Mollusca</taxon>
        <taxon>Bivalvia</taxon>
        <taxon>Autobranchia</taxon>
        <taxon>Pteriomorphia</taxon>
        <taxon>Mytilida</taxon>
        <taxon>Mytiloidea</taxon>
        <taxon>Mytilidae</taxon>
        <taxon>Mytilinae</taxon>
        <taxon>Mytilus</taxon>
    </lineage>
</organism>
<keyword evidence="1 6" id="KW-0420">Kringle</keyword>
<dbReference type="Pfam" id="PF00084">
    <property type="entry name" value="Sushi"/>
    <property type="match status" value="3"/>
</dbReference>
<keyword evidence="4 7" id="KW-1015">Disulfide bond</keyword>
<evidence type="ECO:0000313" key="10">
    <source>
        <dbReference type="EMBL" id="CAG2222180.1"/>
    </source>
</evidence>
<proteinExistence type="predicted"/>
<dbReference type="InterPro" id="IPR000001">
    <property type="entry name" value="Kringle"/>
</dbReference>
<dbReference type="Gene3D" id="2.40.20.10">
    <property type="entry name" value="Plasminogen Kringle 4"/>
    <property type="match status" value="1"/>
</dbReference>
<evidence type="ECO:0000256" key="5">
    <source>
        <dbReference type="ARBA" id="ARBA00023180"/>
    </source>
</evidence>
<keyword evidence="3" id="KW-0677">Repeat</keyword>
<dbReference type="InterPro" id="IPR050350">
    <property type="entry name" value="Compl-Cell_Adhes-Reg"/>
</dbReference>
<dbReference type="AlphaFoldDB" id="A0A8S3SZV2"/>
<protein>
    <submittedName>
        <fullName evidence="10">CSMD</fullName>
    </submittedName>
</protein>
<dbReference type="InterPro" id="IPR000436">
    <property type="entry name" value="Sushi_SCR_CCP_dom"/>
</dbReference>
<sequence>MRHSSLVSIADFNSSEGPWCYIDNENLYWDYCNVPVCESAKCPDLIVNPNLKSLDGKTTYRYGEIVILTCNTGYRLSGSWSLTCQQTGQWNNTIPQCQDSHKEVNSSSFFFLFPPTVVTCHDLRQVPHQKLEPVQIAYSYRDNVTFKCDNGYELSSADTMVTCQSDGTWNSHKEVNSSSFFLFPPTVVTCHDLRQVPHQKLEPVQIAYSYRDNVTFKCDNGYELSSTDTMVTCQSDGTWSNKQPNCTGIYGLLVQ</sequence>
<evidence type="ECO:0000256" key="4">
    <source>
        <dbReference type="ARBA" id="ARBA00023157"/>
    </source>
</evidence>
<evidence type="ECO:0000256" key="1">
    <source>
        <dbReference type="ARBA" id="ARBA00022572"/>
    </source>
</evidence>
<feature type="disulfide bond" evidence="7">
    <location>
        <begin position="70"/>
        <end position="97"/>
    </location>
</feature>
<evidence type="ECO:0000256" key="2">
    <source>
        <dbReference type="ARBA" id="ARBA00022659"/>
    </source>
</evidence>
<keyword evidence="11" id="KW-1185">Reference proteome</keyword>
<feature type="domain" description="Sushi" evidence="9">
    <location>
        <begin position="188"/>
        <end position="248"/>
    </location>
</feature>
<evidence type="ECO:0000256" key="6">
    <source>
        <dbReference type="PROSITE-ProRule" id="PRU00121"/>
    </source>
</evidence>
<feature type="domain" description="Sushi" evidence="9">
    <location>
        <begin position="118"/>
        <end position="178"/>
    </location>
</feature>
<dbReference type="SUPFAM" id="SSF57535">
    <property type="entry name" value="Complement control module/SCR domain"/>
    <property type="match status" value="3"/>
</dbReference>
<evidence type="ECO:0000313" key="11">
    <source>
        <dbReference type="Proteomes" id="UP000683360"/>
    </source>
</evidence>
<feature type="disulfide bond" evidence="7">
    <location>
        <begin position="190"/>
        <end position="233"/>
    </location>
</feature>
<dbReference type="Proteomes" id="UP000683360">
    <property type="component" value="Unassembled WGS sequence"/>
</dbReference>
<dbReference type="Gene3D" id="2.10.70.10">
    <property type="entry name" value="Complement Module, domain 1"/>
    <property type="match status" value="3"/>
</dbReference>
<dbReference type="PANTHER" id="PTHR19325:SF567">
    <property type="entry name" value="SUSHI, VON WILLEBRAND FACTOR TYPE A, EGF AND PENTRAXIN DOMAIN-CONTAINING PROTEIN 1-LIKE"/>
    <property type="match status" value="1"/>
</dbReference>
<evidence type="ECO:0000256" key="3">
    <source>
        <dbReference type="ARBA" id="ARBA00022737"/>
    </source>
</evidence>
<gene>
    <name evidence="10" type="ORF">MEDL_35543</name>
</gene>
<keyword evidence="5" id="KW-0325">Glycoprotein</keyword>
<dbReference type="OrthoDB" id="6058119at2759"/>
<dbReference type="SUPFAM" id="SSF57440">
    <property type="entry name" value="Kringle-like"/>
    <property type="match status" value="1"/>
</dbReference>
<evidence type="ECO:0000259" key="8">
    <source>
        <dbReference type="PROSITE" id="PS50070"/>
    </source>
</evidence>
<accession>A0A8S3SZV2</accession>